<name>A0A2G9SLG0_AQUCT</name>
<feature type="domain" description="DNA endonuclease Ctp1 N-terminal" evidence="1">
    <location>
        <begin position="23"/>
        <end position="57"/>
    </location>
</feature>
<dbReference type="Proteomes" id="UP000228934">
    <property type="component" value="Unassembled WGS sequence"/>
</dbReference>
<evidence type="ECO:0000313" key="2">
    <source>
        <dbReference type="EMBL" id="PIO41000.1"/>
    </source>
</evidence>
<dbReference type="OrthoDB" id="5801062at2759"/>
<organism evidence="2 3">
    <name type="scientific">Aquarana catesbeiana</name>
    <name type="common">American bullfrog</name>
    <name type="synonym">Rana catesbeiana</name>
    <dbReference type="NCBI Taxonomy" id="8400"/>
    <lineage>
        <taxon>Eukaryota</taxon>
        <taxon>Metazoa</taxon>
        <taxon>Chordata</taxon>
        <taxon>Craniata</taxon>
        <taxon>Vertebrata</taxon>
        <taxon>Euteleostomi</taxon>
        <taxon>Amphibia</taxon>
        <taxon>Batrachia</taxon>
        <taxon>Anura</taxon>
        <taxon>Neobatrachia</taxon>
        <taxon>Ranoidea</taxon>
        <taxon>Ranidae</taxon>
        <taxon>Aquarana</taxon>
    </lineage>
</organism>
<dbReference type="AlphaFoldDB" id="A0A2G9SLG0"/>
<dbReference type="InterPro" id="IPR019518">
    <property type="entry name" value="CtIP_N"/>
</dbReference>
<evidence type="ECO:0000313" key="3">
    <source>
        <dbReference type="Proteomes" id="UP000228934"/>
    </source>
</evidence>
<gene>
    <name evidence="2" type="ORF">AB205_0049370</name>
</gene>
<protein>
    <recommendedName>
        <fullName evidence="1">DNA endonuclease Ctp1 N-terminal domain-containing protein</fullName>
    </recommendedName>
</protein>
<sequence>MNVSGGSCSSPSSTDSVPAGDLFKDLWTKLKECHDKELQELLVKINKLKTQRCLGEEKWFYLSDPPLLHNPAVDCPPASSHPVQGYRPCCGLDDIRTLGQWNVQVWGKEDQTVPDRPPYRYCGRVARKQHTGTLSASAAIRFVLELISLQVQANDFLPGPADLFLRMTDCLLPV</sequence>
<dbReference type="Pfam" id="PF10482">
    <property type="entry name" value="CtIP_N"/>
    <property type="match status" value="1"/>
</dbReference>
<evidence type="ECO:0000259" key="1">
    <source>
        <dbReference type="Pfam" id="PF10482"/>
    </source>
</evidence>
<dbReference type="EMBL" id="KV923005">
    <property type="protein sequence ID" value="PIO41000.1"/>
    <property type="molecule type" value="Genomic_DNA"/>
</dbReference>
<reference evidence="3" key="1">
    <citation type="journal article" date="2017" name="Nat. Commun.">
        <title>The North American bullfrog draft genome provides insight into hormonal regulation of long noncoding RNA.</title>
        <authorList>
            <person name="Hammond S.A."/>
            <person name="Warren R.L."/>
            <person name="Vandervalk B.P."/>
            <person name="Kucuk E."/>
            <person name="Khan H."/>
            <person name="Gibb E.A."/>
            <person name="Pandoh P."/>
            <person name="Kirk H."/>
            <person name="Zhao Y."/>
            <person name="Jones M."/>
            <person name="Mungall A.J."/>
            <person name="Coope R."/>
            <person name="Pleasance S."/>
            <person name="Moore R.A."/>
            <person name="Holt R.A."/>
            <person name="Round J.M."/>
            <person name="Ohora S."/>
            <person name="Walle B.V."/>
            <person name="Veldhoen N."/>
            <person name="Helbing C.C."/>
            <person name="Birol I."/>
        </authorList>
    </citation>
    <scope>NUCLEOTIDE SEQUENCE [LARGE SCALE GENOMIC DNA]</scope>
</reference>
<accession>A0A2G9SLG0</accession>
<proteinExistence type="predicted"/>
<keyword evidence="3" id="KW-1185">Reference proteome</keyword>